<dbReference type="SMART" id="SM00473">
    <property type="entry name" value="PAN_AP"/>
    <property type="match status" value="3"/>
</dbReference>
<dbReference type="CDD" id="cd01099">
    <property type="entry name" value="PAN_AP_HGF"/>
    <property type="match status" value="1"/>
</dbReference>
<feature type="compositionally biased region" description="Pro residues" evidence="1">
    <location>
        <begin position="272"/>
        <end position="299"/>
    </location>
</feature>
<dbReference type="Pfam" id="PF00024">
    <property type="entry name" value="PAN_1"/>
    <property type="match status" value="3"/>
</dbReference>
<dbReference type="AlphaFoldDB" id="A0A914W580"/>
<dbReference type="GO" id="GO:0009653">
    <property type="term" value="P:anatomical structure morphogenesis"/>
    <property type="evidence" value="ECO:0007669"/>
    <property type="project" value="TreeGrafter"/>
</dbReference>
<feature type="domain" description="Apple" evidence="3">
    <location>
        <begin position="437"/>
        <end position="516"/>
    </location>
</feature>
<reference evidence="5" key="1">
    <citation type="submission" date="2022-11" db="UniProtKB">
        <authorList>
            <consortium name="WormBaseParasite"/>
        </authorList>
    </citation>
    <scope>IDENTIFICATION</scope>
</reference>
<dbReference type="Gene3D" id="3.50.4.10">
    <property type="entry name" value="Hepatocyte Growth Factor"/>
    <property type="match status" value="3"/>
</dbReference>
<feature type="compositionally biased region" description="Pro residues" evidence="1">
    <location>
        <begin position="242"/>
        <end position="263"/>
    </location>
</feature>
<organism evidence="4 5">
    <name type="scientific">Plectus sambesii</name>
    <dbReference type="NCBI Taxonomy" id="2011161"/>
    <lineage>
        <taxon>Eukaryota</taxon>
        <taxon>Metazoa</taxon>
        <taxon>Ecdysozoa</taxon>
        <taxon>Nematoda</taxon>
        <taxon>Chromadorea</taxon>
        <taxon>Plectida</taxon>
        <taxon>Plectina</taxon>
        <taxon>Plectoidea</taxon>
        <taxon>Plectidae</taxon>
        <taxon>Plectus</taxon>
    </lineage>
</organism>
<feature type="region of interest" description="Disordered" evidence="1">
    <location>
        <begin position="106"/>
        <end position="140"/>
    </location>
</feature>
<dbReference type="SUPFAM" id="SSF57414">
    <property type="entry name" value="Hairpin loop containing domain-like"/>
    <property type="match status" value="3"/>
</dbReference>
<dbReference type="PANTHER" id="PTHR47327">
    <property type="entry name" value="FI18240P1-RELATED"/>
    <property type="match status" value="1"/>
</dbReference>
<dbReference type="PANTHER" id="PTHR47327:SF1">
    <property type="entry name" value="RE15579P"/>
    <property type="match status" value="1"/>
</dbReference>
<protein>
    <submittedName>
        <fullName evidence="5">Apple domain-containing protein</fullName>
    </submittedName>
</protein>
<feature type="region of interest" description="Disordered" evidence="1">
    <location>
        <begin position="159"/>
        <end position="307"/>
    </location>
</feature>
<evidence type="ECO:0000256" key="2">
    <source>
        <dbReference type="SAM" id="SignalP"/>
    </source>
</evidence>
<evidence type="ECO:0000313" key="4">
    <source>
        <dbReference type="Proteomes" id="UP000887566"/>
    </source>
</evidence>
<evidence type="ECO:0000313" key="5">
    <source>
        <dbReference type="WBParaSite" id="PSAMB.scaffold316size57145.g4529.t1"/>
    </source>
</evidence>
<proteinExistence type="predicted"/>
<name>A0A914W580_9BILA</name>
<feature type="compositionally biased region" description="Polar residues" evidence="1">
    <location>
        <begin position="109"/>
        <end position="140"/>
    </location>
</feature>
<feature type="chain" id="PRO_5037800968" evidence="2">
    <location>
        <begin position="19"/>
        <end position="912"/>
    </location>
</feature>
<dbReference type="InterPro" id="IPR052774">
    <property type="entry name" value="Celegans_DevNeuronal_Protein"/>
</dbReference>
<dbReference type="InterPro" id="IPR003609">
    <property type="entry name" value="Pan_app"/>
</dbReference>
<dbReference type="Proteomes" id="UP000887566">
    <property type="component" value="Unplaced"/>
</dbReference>
<evidence type="ECO:0000256" key="1">
    <source>
        <dbReference type="SAM" id="MobiDB-lite"/>
    </source>
</evidence>
<keyword evidence="4" id="KW-1185">Reference proteome</keyword>
<feature type="signal peptide" evidence="2">
    <location>
        <begin position="1"/>
        <end position="18"/>
    </location>
</feature>
<sequence>MGPLLFLFSLLHAVSVFADTPLPPLAATFRPTVTGDQQPFGNNINQVVAPREAAGVNNRPSSAVVVPPEPDYGAFVDATPAPSSVAQSLHPSSAATIAPEDYTDFTAAPFSSSQSGGNALSESTPSSSPRPATGSSAQPRQQEFSAFPSDLGSQTWQPAAAFTPTAGGPTDQQPFTDFSSPQPQQQFRQPSEANTAWPQGGETGYSAPSVGLYPAPVPVPPPSQPQPSYGAPAPQPDANYGPLPPSPGYQPSPVQPLYIPGPSPGVYSTLEPPQPTWGPVPTSGFPPAPLETPTPPPSEGYPSQPLGQYNQIAVPQTATYSQAVGGYSYQVNQAPAQQQIANYQIAPDAYNDAYGGGSQPPVAPPPSGYAPSGGGGYGVASVGYSPNPEGFSQAGYGGQQPPTPDYGQGGYANAPVQAGVVGVLGPNGNAVDTSDPCFRRYSNCIIVNAQPYERRSSKSLPECKSHCLSSQTGVYSCRSFVFDTINQVCDLFAHVGNQPPARLLQFQGRDYYEPTGATTGCESTVAADSLLAVPAPGVATATGLNGAATPVDGAPTCEANESTKYLRIEGFQLQENDDLTLPGLTVEQCIEACTKNQGPTGEVAPCQSFDFVKGTCIITLEAGVPLGNGQLTQNANSDYYEKICVPNSSATGCPLVFDRFPQMILVGFAETVVDANTFEQCLDNCLNSQTLYGFRCTSGMFYFEEPQLNCILNTEDRASQPDLFTEENVDIVDYFETGCAASRSRLRNNRVKSARRQFSSRSAVISDVKQVKQGDELSVFVRAAKVKEASKSKSSSTPLPPLGEWTEWSTCDRNKDGRRARHRRCESANLKDCPTETEWCNRESPPRNILSQDALNFAQTYNGTDIDTRKFRCPPNICCPIFGGCRMGIEQMSDGKLRWCTNPCEQDKQKKS</sequence>
<keyword evidence="2" id="KW-0732">Signal</keyword>
<feature type="domain" description="Apple" evidence="3">
    <location>
        <begin position="557"/>
        <end position="644"/>
    </location>
</feature>
<feature type="domain" description="Apple" evidence="3">
    <location>
        <begin position="653"/>
        <end position="739"/>
    </location>
</feature>
<feature type="compositionally biased region" description="Pro residues" evidence="1">
    <location>
        <begin position="215"/>
        <end position="225"/>
    </location>
</feature>
<dbReference type="PROSITE" id="PS50948">
    <property type="entry name" value="PAN"/>
    <property type="match status" value="3"/>
</dbReference>
<feature type="compositionally biased region" description="Low complexity" evidence="1">
    <location>
        <begin position="159"/>
        <end position="191"/>
    </location>
</feature>
<evidence type="ECO:0000259" key="3">
    <source>
        <dbReference type="PROSITE" id="PS50948"/>
    </source>
</evidence>
<dbReference type="WBParaSite" id="PSAMB.scaffold316size57145.g4529.t1">
    <property type="protein sequence ID" value="PSAMB.scaffold316size57145.g4529.t1"/>
    <property type="gene ID" value="PSAMB.scaffold316size57145.g4529"/>
</dbReference>
<accession>A0A914W580</accession>